<dbReference type="GO" id="GO:0042274">
    <property type="term" value="P:ribosomal small subunit biogenesis"/>
    <property type="evidence" value="ECO:0007669"/>
    <property type="project" value="UniProtKB-UniRule"/>
</dbReference>
<dbReference type="InterPro" id="IPR027417">
    <property type="entry name" value="P-loop_NTPase"/>
</dbReference>
<dbReference type="RefSeq" id="WP_078711930.1">
    <property type="nucleotide sequence ID" value="NZ_FUWY01000004.1"/>
</dbReference>
<feature type="binding site" evidence="10">
    <location>
        <begin position="160"/>
        <end position="168"/>
    </location>
    <ligand>
        <name>GTP</name>
        <dbReference type="ChEBI" id="CHEBI:37565"/>
    </ligand>
</feature>
<comment type="subunit">
    <text evidence="10">Monomer. Associates with 30S ribosomal subunit, binds 16S rRNA.</text>
</comment>
<protein>
    <recommendedName>
        <fullName evidence="10">Small ribosomal subunit biogenesis GTPase RsgA</fullName>
        <ecNumber evidence="10">3.6.1.-</ecNumber>
    </recommendedName>
</protein>
<accession>A0A1T4N934</accession>
<dbReference type="Proteomes" id="UP000243297">
    <property type="component" value="Unassembled WGS sequence"/>
</dbReference>
<dbReference type="PROSITE" id="PS50936">
    <property type="entry name" value="ENGC_GTPASE"/>
    <property type="match status" value="1"/>
</dbReference>
<evidence type="ECO:0000259" key="12">
    <source>
        <dbReference type="PROSITE" id="PS51721"/>
    </source>
</evidence>
<dbReference type="InterPro" id="IPR012340">
    <property type="entry name" value="NA-bd_OB-fold"/>
</dbReference>
<evidence type="ECO:0000256" key="1">
    <source>
        <dbReference type="ARBA" id="ARBA00022490"/>
    </source>
</evidence>
<dbReference type="PROSITE" id="PS51721">
    <property type="entry name" value="G_CP"/>
    <property type="match status" value="1"/>
</dbReference>
<dbReference type="InterPro" id="IPR004881">
    <property type="entry name" value="Ribosome_biogen_GTPase_RsgA"/>
</dbReference>
<dbReference type="OrthoDB" id="9809485at2"/>
<evidence type="ECO:0000313" key="13">
    <source>
        <dbReference type="EMBL" id="SJZ75800.1"/>
    </source>
</evidence>
<evidence type="ECO:0000313" key="14">
    <source>
        <dbReference type="Proteomes" id="UP000243297"/>
    </source>
</evidence>
<gene>
    <name evidence="10" type="primary">rsgA</name>
    <name evidence="13" type="ORF">SAMN02745191_1530</name>
</gene>
<dbReference type="GO" id="GO:0019843">
    <property type="term" value="F:rRNA binding"/>
    <property type="evidence" value="ECO:0007669"/>
    <property type="project" value="UniProtKB-KW"/>
</dbReference>
<proteinExistence type="inferred from homology"/>
<feature type="binding site" evidence="10">
    <location>
        <position position="246"/>
    </location>
    <ligand>
        <name>Zn(2+)</name>
        <dbReference type="ChEBI" id="CHEBI:29105"/>
    </ligand>
</feature>
<dbReference type="CDD" id="cd01854">
    <property type="entry name" value="YjeQ_EngC"/>
    <property type="match status" value="1"/>
</dbReference>
<comment type="similarity">
    <text evidence="10">Belongs to the TRAFAC class YlqF/YawG GTPase family. RsgA subfamily.</text>
</comment>
<feature type="domain" description="EngC GTPase" evidence="11">
    <location>
        <begin position="70"/>
        <end position="215"/>
    </location>
</feature>
<feature type="binding site" evidence="10">
    <location>
        <position position="248"/>
    </location>
    <ligand>
        <name>Zn(2+)</name>
        <dbReference type="ChEBI" id="CHEBI:29105"/>
    </ligand>
</feature>
<name>A0A1T4N934_9FIRM</name>
<dbReference type="PANTHER" id="PTHR32120:SF11">
    <property type="entry name" value="SMALL RIBOSOMAL SUBUNIT BIOGENESIS GTPASE RSGA 1, MITOCHONDRIAL-RELATED"/>
    <property type="match status" value="1"/>
</dbReference>
<comment type="function">
    <text evidence="10">One of several proteins that assist in the late maturation steps of the functional core of the 30S ribosomal subunit. Helps release RbfA from mature subunits. May play a role in the assembly of ribosomal proteins into the subunit. Circularly permuted GTPase that catalyzes slow GTP hydrolysis, GTPase activity is stimulated by the 30S ribosomal subunit.</text>
</comment>
<feature type="domain" description="CP-type G" evidence="12">
    <location>
        <begin position="61"/>
        <end position="217"/>
    </location>
</feature>
<evidence type="ECO:0000259" key="11">
    <source>
        <dbReference type="PROSITE" id="PS50936"/>
    </source>
</evidence>
<keyword evidence="5 10" id="KW-0547">Nucleotide-binding</keyword>
<dbReference type="Pfam" id="PF03193">
    <property type="entry name" value="RsgA_GTPase"/>
    <property type="match status" value="1"/>
</dbReference>
<dbReference type="SUPFAM" id="SSF52540">
    <property type="entry name" value="P-loop containing nucleoside triphosphate hydrolases"/>
    <property type="match status" value="1"/>
</dbReference>
<keyword evidence="9 10" id="KW-0342">GTP-binding</keyword>
<dbReference type="GO" id="GO:0005525">
    <property type="term" value="F:GTP binding"/>
    <property type="evidence" value="ECO:0007669"/>
    <property type="project" value="UniProtKB-UniRule"/>
</dbReference>
<dbReference type="GO" id="GO:0046872">
    <property type="term" value="F:metal ion binding"/>
    <property type="evidence" value="ECO:0007669"/>
    <property type="project" value="UniProtKB-KW"/>
</dbReference>
<keyword evidence="3 10" id="KW-0479">Metal-binding</keyword>
<dbReference type="GO" id="GO:0003924">
    <property type="term" value="F:GTPase activity"/>
    <property type="evidence" value="ECO:0007669"/>
    <property type="project" value="UniProtKB-UniRule"/>
</dbReference>
<evidence type="ECO:0000256" key="6">
    <source>
        <dbReference type="ARBA" id="ARBA00022801"/>
    </source>
</evidence>
<dbReference type="SUPFAM" id="SSF50249">
    <property type="entry name" value="Nucleic acid-binding proteins"/>
    <property type="match status" value="1"/>
</dbReference>
<keyword evidence="6 10" id="KW-0378">Hydrolase</keyword>
<dbReference type="Gene3D" id="3.40.50.300">
    <property type="entry name" value="P-loop containing nucleotide triphosphate hydrolases"/>
    <property type="match status" value="1"/>
</dbReference>
<comment type="cofactor">
    <cofactor evidence="10">
        <name>Zn(2+)</name>
        <dbReference type="ChEBI" id="CHEBI:29105"/>
    </cofactor>
    <text evidence="10">Binds 1 zinc ion per subunit.</text>
</comment>
<comment type="subcellular location">
    <subcellularLocation>
        <location evidence="10">Cytoplasm</location>
    </subcellularLocation>
</comment>
<evidence type="ECO:0000256" key="8">
    <source>
        <dbReference type="ARBA" id="ARBA00022884"/>
    </source>
</evidence>
<keyword evidence="7 10" id="KW-0862">Zinc</keyword>
<dbReference type="GO" id="GO:0005737">
    <property type="term" value="C:cytoplasm"/>
    <property type="evidence" value="ECO:0007669"/>
    <property type="project" value="UniProtKB-SubCell"/>
</dbReference>
<evidence type="ECO:0000256" key="5">
    <source>
        <dbReference type="ARBA" id="ARBA00022741"/>
    </source>
</evidence>
<dbReference type="EC" id="3.6.1.-" evidence="10"/>
<feature type="binding site" evidence="10">
    <location>
        <begin position="110"/>
        <end position="113"/>
    </location>
    <ligand>
        <name>GTP</name>
        <dbReference type="ChEBI" id="CHEBI:37565"/>
    </ligand>
</feature>
<evidence type="ECO:0000256" key="4">
    <source>
        <dbReference type="ARBA" id="ARBA00022730"/>
    </source>
</evidence>
<dbReference type="InterPro" id="IPR030378">
    <property type="entry name" value="G_CP_dom"/>
</dbReference>
<dbReference type="InterPro" id="IPR031944">
    <property type="entry name" value="RsgA_N"/>
</dbReference>
<dbReference type="Gene3D" id="1.10.40.50">
    <property type="entry name" value="Probable gtpase engc, domain 3"/>
    <property type="match status" value="1"/>
</dbReference>
<keyword evidence="2 10" id="KW-0690">Ribosome biogenesis</keyword>
<dbReference type="InterPro" id="IPR010914">
    <property type="entry name" value="RsgA_GTPase_dom"/>
</dbReference>
<evidence type="ECO:0000256" key="9">
    <source>
        <dbReference type="ARBA" id="ARBA00023134"/>
    </source>
</evidence>
<reference evidence="14" key="1">
    <citation type="submission" date="2017-02" db="EMBL/GenBank/DDBJ databases">
        <authorList>
            <person name="Varghese N."/>
            <person name="Submissions S."/>
        </authorList>
    </citation>
    <scope>NUCLEOTIDE SEQUENCE [LARGE SCALE GENOMIC DNA]</scope>
    <source>
        <strain evidence="14">ATCC 25662</strain>
    </source>
</reference>
<keyword evidence="4 10" id="KW-0699">rRNA-binding</keyword>
<organism evidence="13 14">
    <name type="scientific">Anaerorhabdus furcosa</name>
    <dbReference type="NCBI Taxonomy" id="118967"/>
    <lineage>
        <taxon>Bacteria</taxon>
        <taxon>Bacillati</taxon>
        <taxon>Bacillota</taxon>
        <taxon>Erysipelotrichia</taxon>
        <taxon>Erysipelotrichales</taxon>
        <taxon>Erysipelotrichaceae</taxon>
        <taxon>Anaerorhabdus</taxon>
    </lineage>
</organism>
<dbReference type="AlphaFoldDB" id="A0A1T4N934"/>
<evidence type="ECO:0000256" key="7">
    <source>
        <dbReference type="ARBA" id="ARBA00022833"/>
    </source>
</evidence>
<evidence type="ECO:0000256" key="3">
    <source>
        <dbReference type="ARBA" id="ARBA00022723"/>
    </source>
</evidence>
<keyword evidence="14" id="KW-1185">Reference proteome</keyword>
<dbReference type="STRING" id="118967.SAMN02745191_1530"/>
<dbReference type="EMBL" id="FUWY01000004">
    <property type="protein sequence ID" value="SJZ75800.1"/>
    <property type="molecule type" value="Genomic_DNA"/>
</dbReference>
<feature type="binding site" evidence="10">
    <location>
        <position position="254"/>
    </location>
    <ligand>
        <name>Zn(2+)</name>
        <dbReference type="ChEBI" id="CHEBI:29105"/>
    </ligand>
</feature>
<dbReference type="PANTHER" id="PTHR32120">
    <property type="entry name" value="SMALL RIBOSOMAL SUBUNIT BIOGENESIS GTPASE RSGA"/>
    <property type="match status" value="1"/>
</dbReference>
<keyword evidence="1 10" id="KW-0963">Cytoplasm</keyword>
<feature type="binding site" evidence="10">
    <location>
        <position position="241"/>
    </location>
    <ligand>
        <name>Zn(2+)</name>
        <dbReference type="ChEBI" id="CHEBI:29105"/>
    </ligand>
</feature>
<dbReference type="CDD" id="cd04466">
    <property type="entry name" value="S1_YloQ_GTPase"/>
    <property type="match status" value="1"/>
</dbReference>
<dbReference type="Gene3D" id="2.40.50.140">
    <property type="entry name" value="Nucleic acid-binding proteins"/>
    <property type="match status" value="1"/>
</dbReference>
<dbReference type="NCBIfam" id="TIGR00157">
    <property type="entry name" value="ribosome small subunit-dependent GTPase A"/>
    <property type="match status" value="1"/>
</dbReference>
<keyword evidence="8 10" id="KW-0694">RNA-binding</keyword>
<evidence type="ECO:0000256" key="10">
    <source>
        <dbReference type="HAMAP-Rule" id="MF_01820"/>
    </source>
</evidence>
<evidence type="ECO:0000256" key="2">
    <source>
        <dbReference type="ARBA" id="ARBA00022517"/>
    </source>
</evidence>
<sequence length="282" mass="31587">MKARIIKIISNQYTVLTEDKTRLLCVAMGKVRLQTTPFVGDLVEIERYGDKVGIEKILERKNVLVRPAIANVDQAIIVMSSKDPDFSTTLVDRLSFLIQIANIQPILCITKMDLVKQNDELYKIIDDYIKSGYTCLLCGKDSVDDELASVLCDKITVLTGQSGVGKSTLLNSLDPSFELRTQETSKALGRGKHTTRHTELHEVAGGWVADTPGFSSLDFTKTTPIECANSLFEFKPYIGKCKFRDCIHVNEPGCAIKEAVEKQEVSKIRYENYLQCLPLMKK</sequence>
<dbReference type="HAMAP" id="MF_01820">
    <property type="entry name" value="GTPase_RsgA"/>
    <property type="match status" value="1"/>
</dbReference>